<dbReference type="RefSeq" id="XP_060286817.1">
    <property type="nucleotide sequence ID" value="XM_060427071.1"/>
</dbReference>
<evidence type="ECO:0000256" key="4">
    <source>
        <dbReference type="SAM" id="MobiDB-lite"/>
    </source>
</evidence>
<dbReference type="GO" id="GO:0005840">
    <property type="term" value="C:ribosome"/>
    <property type="evidence" value="ECO:0007669"/>
    <property type="project" value="UniProtKB-KW"/>
</dbReference>
<proteinExistence type="inferred from homology"/>
<gene>
    <name evidence="7" type="ORF">QBC33DRAFT_528654</name>
</gene>
<dbReference type="GO" id="GO:1990904">
    <property type="term" value="C:ribonucleoprotein complex"/>
    <property type="evidence" value="ECO:0007669"/>
    <property type="project" value="UniProtKB-KW"/>
</dbReference>
<name>A0AAJ0C5L6_9PEZI</name>
<dbReference type="GeneID" id="85310258"/>
<dbReference type="InterPro" id="IPR031309">
    <property type="entry name" value="Ribosomal_uL5_C"/>
</dbReference>
<evidence type="ECO:0000256" key="3">
    <source>
        <dbReference type="ARBA" id="ARBA00023274"/>
    </source>
</evidence>
<feature type="domain" description="Large ribosomal subunit protein uL5 C-terminal" evidence="6">
    <location>
        <begin position="249"/>
        <end position="348"/>
    </location>
</feature>
<dbReference type="SUPFAM" id="SSF55282">
    <property type="entry name" value="RL5-like"/>
    <property type="match status" value="1"/>
</dbReference>
<sequence length="354" mass="39391">MAGLCKAPRALRGLPAFQFSRQASQICFRRSASTGAAEASSQAADLAELEIDSSLGAAEPSPETKEAYKPWKRTAQRNRNLPSSRYQYHPPKYNRGPLHPVQSPPSSDPVARDFVPGPFNLPRLKQTFQSTVAPDMMTLAYLHKPPGTEQAEAAERLRGWDDSSPYHKNRARRGPRGNAVLRPLERDITFQHIPEIKEVTLATYVPRAAKEEDHLLVARTMLMAITGTTPEITKQRTNVAQWGVQKGKKVGVKATVHGNAAYEFLDRCIHLVFPRIKEWKGISGSTGDSSGNLSWGFNPEDMALFPEIEVNYNMYPSKMLPGCRVFVKTTATSDRQARLLLQGMGIPFHGELRN</sequence>
<keyword evidence="2 7" id="KW-0689">Ribosomal protein</keyword>
<dbReference type="Proteomes" id="UP001244011">
    <property type="component" value="Unassembled WGS sequence"/>
</dbReference>
<dbReference type="InterPro" id="IPR002132">
    <property type="entry name" value="Ribosomal_uL5"/>
</dbReference>
<dbReference type="GO" id="GO:0003735">
    <property type="term" value="F:structural constituent of ribosome"/>
    <property type="evidence" value="ECO:0007669"/>
    <property type="project" value="InterPro"/>
</dbReference>
<dbReference type="Gene3D" id="3.30.1440.10">
    <property type="match status" value="1"/>
</dbReference>
<dbReference type="InterPro" id="IPR022803">
    <property type="entry name" value="Ribosomal_uL5_dom_sf"/>
</dbReference>
<keyword evidence="3" id="KW-0687">Ribonucleoprotein</keyword>
<evidence type="ECO:0000313" key="7">
    <source>
        <dbReference type="EMBL" id="KAK1770604.1"/>
    </source>
</evidence>
<dbReference type="Pfam" id="PF00673">
    <property type="entry name" value="Ribosomal_L5_C"/>
    <property type="match status" value="1"/>
</dbReference>
<reference evidence="7" key="1">
    <citation type="submission" date="2023-06" db="EMBL/GenBank/DDBJ databases">
        <title>Genome-scale phylogeny and comparative genomics of the fungal order Sordariales.</title>
        <authorList>
            <consortium name="Lawrence Berkeley National Laboratory"/>
            <person name="Hensen N."/>
            <person name="Bonometti L."/>
            <person name="Westerberg I."/>
            <person name="Brannstrom I.O."/>
            <person name="Guillou S."/>
            <person name="Cros-Aarteil S."/>
            <person name="Calhoun S."/>
            <person name="Haridas S."/>
            <person name="Kuo A."/>
            <person name="Mondo S."/>
            <person name="Pangilinan J."/>
            <person name="Riley R."/>
            <person name="Labutti K."/>
            <person name="Andreopoulos B."/>
            <person name="Lipzen A."/>
            <person name="Chen C."/>
            <person name="Yanf M."/>
            <person name="Daum C."/>
            <person name="Ng V."/>
            <person name="Clum A."/>
            <person name="Steindorff A."/>
            <person name="Ohm R."/>
            <person name="Martin F."/>
            <person name="Silar P."/>
            <person name="Natvig D."/>
            <person name="Lalanne C."/>
            <person name="Gautier V."/>
            <person name="Ament-Velasquez S.L."/>
            <person name="Kruys A."/>
            <person name="Hutchinson M.I."/>
            <person name="Powell A.J."/>
            <person name="Barry K."/>
            <person name="Miller A.N."/>
            <person name="Grigoriev I.V."/>
            <person name="Debuchy R."/>
            <person name="Gladieux P."/>
            <person name="Thoren M.H."/>
            <person name="Johannesson H."/>
        </authorList>
    </citation>
    <scope>NUCLEOTIDE SEQUENCE</scope>
    <source>
        <strain evidence="7">8032-3</strain>
    </source>
</reference>
<dbReference type="EMBL" id="MU839000">
    <property type="protein sequence ID" value="KAK1770604.1"/>
    <property type="molecule type" value="Genomic_DNA"/>
</dbReference>
<dbReference type="InterPro" id="IPR031310">
    <property type="entry name" value="Ribosomal_uL5_N"/>
</dbReference>
<comment type="caution">
    <text evidence="7">The sequence shown here is derived from an EMBL/GenBank/DDBJ whole genome shotgun (WGS) entry which is preliminary data.</text>
</comment>
<dbReference type="GO" id="GO:0006412">
    <property type="term" value="P:translation"/>
    <property type="evidence" value="ECO:0007669"/>
    <property type="project" value="InterPro"/>
</dbReference>
<accession>A0AAJ0C5L6</accession>
<feature type="region of interest" description="Disordered" evidence="4">
    <location>
        <begin position="51"/>
        <end position="113"/>
    </location>
</feature>
<evidence type="ECO:0000259" key="5">
    <source>
        <dbReference type="Pfam" id="PF00281"/>
    </source>
</evidence>
<evidence type="ECO:0000256" key="2">
    <source>
        <dbReference type="ARBA" id="ARBA00022980"/>
    </source>
</evidence>
<keyword evidence="8" id="KW-1185">Reference proteome</keyword>
<dbReference type="PANTHER" id="PTHR11994">
    <property type="entry name" value="60S RIBOSOMAL PROTEIN L11-RELATED"/>
    <property type="match status" value="1"/>
</dbReference>
<evidence type="ECO:0000259" key="6">
    <source>
        <dbReference type="Pfam" id="PF00673"/>
    </source>
</evidence>
<organism evidence="7 8">
    <name type="scientific">Phialemonium atrogriseum</name>
    <dbReference type="NCBI Taxonomy" id="1093897"/>
    <lineage>
        <taxon>Eukaryota</taxon>
        <taxon>Fungi</taxon>
        <taxon>Dikarya</taxon>
        <taxon>Ascomycota</taxon>
        <taxon>Pezizomycotina</taxon>
        <taxon>Sordariomycetes</taxon>
        <taxon>Sordariomycetidae</taxon>
        <taxon>Cephalothecales</taxon>
        <taxon>Cephalothecaceae</taxon>
        <taxon>Phialemonium</taxon>
    </lineage>
</organism>
<comment type="similarity">
    <text evidence="1">Belongs to the universal ribosomal protein uL5 family.</text>
</comment>
<dbReference type="Pfam" id="PF00281">
    <property type="entry name" value="Ribosomal_L5"/>
    <property type="match status" value="1"/>
</dbReference>
<evidence type="ECO:0000256" key="1">
    <source>
        <dbReference type="ARBA" id="ARBA00008553"/>
    </source>
</evidence>
<dbReference type="AlphaFoldDB" id="A0AAJ0C5L6"/>
<feature type="compositionally biased region" description="Polar residues" evidence="4">
    <location>
        <begin position="77"/>
        <end position="86"/>
    </location>
</feature>
<evidence type="ECO:0000313" key="8">
    <source>
        <dbReference type="Proteomes" id="UP001244011"/>
    </source>
</evidence>
<protein>
    <submittedName>
        <fullName evidence="7">Ribosomal protein L5 domain-containing protein</fullName>
    </submittedName>
</protein>
<feature type="domain" description="Large ribosomal subunit protein uL5 N-terminal" evidence="5">
    <location>
        <begin position="193"/>
        <end position="244"/>
    </location>
</feature>